<evidence type="ECO:0000313" key="2">
    <source>
        <dbReference type="Proteomes" id="UP000232163"/>
    </source>
</evidence>
<keyword evidence="2" id="KW-1185">Reference proteome</keyword>
<dbReference type="EMBL" id="MZMT01000053">
    <property type="protein sequence ID" value="PIO42348.1"/>
    <property type="molecule type" value="Genomic_DNA"/>
</dbReference>
<organism evidence="1 2">
    <name type="scientific">Phyllobacterium zundukense</name>
    <dbReference type="NCBI Taxonomy" id="1867719"/>
    <lineage>
        <taxon>Bacteria</taxon>
        <taxon>Pseudomonadati</taxon>
        <taxon>Pseudomonadota</taxon>
        <taxon>Alphaproteobacteria</taxon>
        <taxon>Hyphomicrobiales</taxon>
        <taxon>Phyllobacteriaceae</taxon>
        <taxon>Phyllobacterium</taxon>
    </lineage>
</organism>
<reference evidence="1 2" key="1">
    <citation type="journal article" date="2017" name="Int J Environ Stud">
        <title>Does the Miocene-Pliocene relict legume Oxytropis triphylla form nitrogen-fixing nodules with a combination of bacterial strains?</title>
        <authorList>
            <person name="Safronova V."/>
            <person name="Belimov A."/>
            <person name="Sazanova A."/>
            <person name="Kuznetsova I."/>
            <person name="Popova J."/>
            <person name="Andronov E."/>
            <person name="Verkhozina A."/>
            <person name="Tikhonovich I."/>
        </authorList>
    </citation>
    <scope>NUCLEOTIDE SEQUENCE [LARGE SCALE GENOMIC DNA]</scope>
    <source>
        <strain evidence="1 2">Tri-38</strain>
    </source>
</reference>
<gene>
    <name evidence="1" type="ORF">B5P45_25345</name>
</gene>
<dbReference type="Proteomes" id="UP000232163">
    <property type="component" value="Unassembled WGS sequence"/>
</dbReference>
<dbReference type="AlphaFoldDB" id="A0A2N9VS80"/>
<protein>
    <submittedName>
        <fullName evidence="1">Uncharacterized protein</fullName>
    </submittedName>
</protein>
<accession>A0A2N9VS80</accession>
<sequence length="61" mass="7163">MDGIDRTYEKQLSRILRRQISQASYRSAIRAAGVYKVEDTVPESLLDQLRRLDIVERAQRK</sequence>
<evidence type="ECO:0000313" key="1">
    <source>
        <dbReference type="EMBL" id="PIO42348.1"/>
    </source>
</evidence>
<name>A0A2N9VS80_9HYPH</name>
<proteinExistence type="predicted"/>
<dbReference type="KEGG" id="pht:BLM14_14890"/>
<comment type="caution">
    <text evidence="1">The sequence shown here is derived from an EMBL/GenBank/DDBJ whole genome shotgun (WGS) entry which is preliminary data.</text>
</comment>